<dbReference type="GO" id="GO:0000160">
    <property type="term" value="P:phosphorelay signal transduction system"/>
    <property type="evidence" value="ECO:0007669"/>
    <property type="project" value="UniProtKB-KW"/>
</dbReference>
<evidence type="ECO:0000313" key="6">
    <source>
        <dbReference type="EMBL" id="POM23493.1"/>
    </source>
</evidence>
<dbReference type="CDD" id="cd16917">
    <property type="entry name" value="HATPase_UhpB-NarQ-NarX-like"/>
    <property type="match status" value="1"/>
</dbReference>
<keyword evidence="2" id="KW-0418">Kinase</keyword>
<evidence type="ECO:0000259" key="5">
    <source>
        <dbReference type="PROSITE" id="PS50109"/>
    </source>
</evidence>
<dbReference type="EMBL" id="MTBP01000003">
    <property type="protein sequence ID" value="POM23493.1"/>
    <property type="molecule type" value="Genomic_DNA"/>
</dbReference>
<sequence>MMTGPGWLERHLHDEVLQSLAVARIRIDRALAAPGPLPRDLGADLRALLDREIAGLRAALRAAERPDPAEPGLARAVAADVARVARATGIRAELDDRTHPRAAWTPRDLAAYRIVHEALHNAAKHSGARTVRVALAERRGRLVCRVRDDGRGFDPSAVPRGLGLTAMDAQAREAGGALAVAPGRPGTLVTLVLPPAPEGNTDATSDDRHRRRPSRRAVRDPLAARR</sequence>
<dbReference type="InterPro" id="IPR005467">
    <property type="entry name" value="His_kinase_dom"/>
</dbReference>
<feature type="domain" description="Histidine kinase" evidence="5">
    <location>
        <begin position="113"/>
        <end position="197"/>
    </location>
</feature>
<dbReference type="Proteomes" id="UP000242367">
    <property type="component" value="Unassembled WGS sequence"/>
</dbReference>
<keyword evidence="3" id="KW-0902">Two-component regulatory system</keyword>
<dbReference type="RefSeq" id="WP_103565105.1">
    <property type="nucleotide sequence ID" value="NZ_MTBP01000003.1"/>
</dbReference>
<proteinExistence type="predicted"/>
<dbReference type="GO" id="GO:0004673">
    <property type="term" value="F:protein histidine kinase activity"/>
    <property type="evidence" value="ECO:0007669"/>
    <property type="project" value="UniProtKB-EC"/>
</dbReference>
<dbReference type="PROSITE" id="PS50109">
    <property type="entry name" value="HIS_KIN"/>
    <property type="match status" value="1"/>
</dbReference>
<name>A0A2P4UEK6_9ACTN</name>
<feature type="compositionally biased region" description="Basic and acidic residues" evidence="4">
    <location>
        <begin position="217"/>
        <end position="226"/>
    </location>
</feature>
<reference evidence="6 7" key="1">
    <citation type="journal article" date="2017" name="Chemistry">
        <title>Isolation, Biosynthesis and Chemical Modifications of Rubterolones A-F: Rare Tropolone Alkaloids from Actinomadura sp. 5-2.</title>
        <authorList>
            <person name="Guo H."/>
            <person name="Benndorf R."/>
            <person name="Leichnitz D."/>
            <person name="Klassen J.L."/>
            <person name="Vollmers J."/>
            <person name="Gorls H."/>
            <person name="Steinacker M."/>
            <person name="Weigel C."/>
            <person name="Dahse H.M."/>
            <person name="Kaster A.K."/>
            <person name="de Beer Z.W."/>
            <person name="Poulsen M."/>
            <person name="Beemelmanns C."/>
        </authorList>
    </citation>
    <scope>NUCLEOTIDE SEQUENCE [LARGE SCALE GENOMIC DNA]</scope>
    <source>
        <strain evidence="6 7">5-2</strain>
    </source>
</reference>
<gene>
    <name evidence="6" type="primary">narX_2</name>
    <name evidence="6" type="ORF">BTM25_46470</name>
</gene>
<evidence type="ECO:0000256" key="2">
    <source>
        <dbReference type="ARBA" id="ARBA00022777"/>
    </source>
</evidence>
<dbReference type="EC" id="2.7.13.3" evidence="6"/>
<dbReference type="AlphaFoldDB" id="A0A2P4UEK6"/>
<evidence type="ECO:0000256" key="1">
    <source>
        <dbReference type="ARBA" id="ARBA00022679"/>
    </source>
</evidence>
<dbReference type="PANTHER" id="PTHR24421">
    <property type="entry name" value="NITRATE/NITRITE SENSOR PROTEIN NARX-RELATED"/>
    <property type="match status" value="1"/>
</dbReference>
<evidence type="ECO:0000313" key="7">
    <source>
        <dbReference type="Proteomes" id="UP000242367"/>
    </source>
</evidence>
<feature type="region of interest" description="Disordered" evidence="4">
    <location>
        <begin position="193"/>
        <end position="226"/>
    </location>
</feature>
<comment type="caution">
    <text evidence="6">The sequence shown here is derived from an EMBL/GenBank/DDBJ whole genome shotgun (WGS) entry which is preliminary data.</text>
</comment>
<keyword evidence="7" id="KW-1185">Reference proteome</keyword>
<dbReference type="InterPro" id="IPR050482">
    <property type="entry name" value="Sensor_HK_TwoCompSys"/>
</dbReference>
<protein>
    <submittedName>
        <fullName evidence="6">Nitrate/nitrite sensor protein NarX</fullName>
        <ecNumber evidence="6">2.7.13.3</ecNumber>
    </submittedName>
</protein>
<evidence type="ECO:0000256" key="3">
    <source>
        <dbReference type="ARBA" id="ARBA00023012"/>
    </source>
</evidence>
<dbReference type="InterPro" id="IPR003594">
    <property type="entry name" value="HATPase_dom"/>
</dbReference>
<evidence type="ECO:0000256" key="4">
    <source>
        <dbReference type="SAM" id="MobiDB-lite"/>
    </source>
</evidence>
<dbReference type="SMART" id="SM00387">
    <property type="entry name" value="HATPase_c"/>
    <property type="match status" value="1"/>
</dbReference>
<dbReference type="Pfam" id="PF02518">
    <property type="entry name" value="HATPase_c"/>
    <property type="match status" value="1"/>
</dbReference>
<accession>A0A2P4UEK6</accession>
<organism evidence="6 7">
    <name type="scientific">Actinomadura rubteroloni</name>
    <dbReference type="NCBI Taxonomy" id="1926885"/>
    <lineage>
        <taxon>Bacteria</taxon>
        <taxon>Bacillati</taxon>
        <taxon>Actinomycetota</taxon>
        <taxon>Actinomycetes</taxon>
        <taxon>Streptosporangiales</taxon>
        <taxon>Thermomonosporaceae</taxon>
        <taxon>Actinomadura</taxon>
    </lineage>
</organism>
<dbReference type="Gene3D" id="3.30.565.10">
    <property type="entry name" value="Histidine kinase-like ATPase, C-terminal domain"/>
    <property type="match status" value="1"/>
</dbReference>
<dbReference type="InterPro" id="IPR036890">
    <property type="entry name" value="HATPase_C_sf"/>
</dbReference>
<dbReference type="SUPFAM" id="SSF55874">
    <property type="entry name" value="ATPase domain of HSP90 chaperone/DNA topoisomerase II/histidine kinase"/>
    <property type="match status" value="1"/>
</dbReference>
<keyword evidence="1 6" id="KW-0808">Transferase</keyword>